<proteinExistence type="predicted"/>
<dbReference type="Proteomes" id="UP001189429">
    <property type="component" value="Unassembled WGS sequence"/>
</dbReference>
<dbReference type="PROSITE" id="PS50076">
    <property type="entry name" value="DNAJ_2"/>
    <property type="match status" value="1"/>
</dbReference>
<evidence type="ECO:0000256" key="2">
    <source>
        <dbReference type="SAM" id="Phobius"/>
    </source>
</evidence>
<keyword evidence="3" id="KW-0732">Signal</keyword>
<feature type="signal peptide" evidence="3">
    <location>
        <begin position="1"/>
        <end position="25"/>
    </location>
</feature>
<keyword evidence="2" id="KW-0812">Transmembrane</keyword>
<feature type="transmembrane region" description="Helical" evidence="2">
    <location>
        <begin position="192"/>
        <end position="210"/>
    </location>
</feature>
<dbReference type="PANTHER" id="PTHR24075:SF0">
    <property type="entry name" value="TRANSLOCATION PROTEIN SEC63 HOMOLOG"/>
    <property type="match status" value="1"/>
</dbReference>
<organism evidence="5 6">
    <name type="scientific">Prorocentrum cordatum</name>
    <dbReference type="NCBI Taxonomy" id="2364126"/>
    <lineage>
        <taxon>Eukaryota</taxon>
        <taxon>Sar</taxon>
        <taxon>Alveolata</taxon>
        <taxon>Dinophyceae</taxon>
        <taxon>Prorocentrales</taxon>
        <taxon>Prorocentraceae</taxon>
        <taxon>Prorocentrum</taxon>
    </lineage>
</organism>
<dbReference type="CDD" id="cd06257">
    <property type="entry name" value="DnaJ"/>
    <property type="match status" value="1"/>
</dbReference>
<dbReference type="SMART" id="SM00271">
    <property type="entry name" value="DnaJ"/>
    <property type="match status" value="1"/>
</dbReference>
<feature type="transmembrane region" description="Helical" evidence="2">
    <location>
        <begin position="69"/>
        <end position="88"/>
    </location>
</feature>
<dbReference type="InterPro" id="IPR036869">
    <property type="entry name" value="J_dom_sf"/>
</dbReference>
<comment type="caution">
    <text evidence="5">The sequence shown here is derived from an EMBL/GenBank/DDBJ whole genome shotgun (WGS) entry which is preliminary data.</text>
</comment>
<dbReference type="InterPro" id="IPR035892">
    <property type="entry name" value="C2_domain_sf"/>
</dbReference>
<reference evidence="5" key="1">
    <citation type="submission" date="2023-10" db="EMBL/GenBank/DDBJ databases">
        <authorList>
            <person name="Chen Y."/>
            <person name="Shah S."/>
            <person name="Dougan E. K."/>
            <person name="Thang M."/>
            <person name="Chan C."/>
        </authorList>
    </citation>
    <scope>NUCLEOTIDE SEQUENCE [LARGE SCALE GENOMIC DNA]</scope>
</reference>
<feature type="chain" id="PRO_5046890407" description="J domain-containing protein" evidence="3">
    <location>
        <begin position="26"/>
        <end position="507"/>
    </location>
</feature>
<accession>A0ABN9Y777</accession>
<dbReference type="Pfam" id="PF00226">
    <property type="entry name" value="DnaJ"/>
    <property type="match status" value="1"/>
</dbReference>
<name>A0ABN9Y777_9DINO</name>
<sequence>MLSCIVVPWGLTVLWNLLFPGRGDVAQVYPEEDGRGRRVRNCQTQAMNSRREAHKQELRSRRRMFTKGFVFRLVILLLLAAWLAYTVYQVRAVMATSKLYQNFDPHEILGIGRSDKASAIKKSFHKLSLKYHPDKNTQPGAAEKFMLIKKAYDALTDPVARRNYERYGNPDGPTRMEVGVALPTFGKENQGAVLALFVVFFIVGVPLALLSCMGSGSGEVLPNGVLRATMEMLAEKITPTMDVRAAQELLLASGESALCPERPGEAELLEEGFAEALAAAVELHRCVLQALEPGKEAGHLLQVPHFNAERSKAWKKGPRRAGGLPAFLQLPAEERAAGLREAGLGPQELADASEFATVAPRVSIAAAKVFVDGEDGVCEGDIATLSVTLRRANLQAEEAAGAAHTPLFPSATVPEAWWLVFTMPDGKKGKASRCQRLTSRAHEVVGEMKFRVAALGKTRCKVSVLCESYAGLDLEQDLVFEATKGEQRAAADGDGSDGEDAASEGSD</sequence>
<keyword evidence="6" id="KW-1185">Reference proteome</keyword>
<evidence type="ECO:0000313" key="5">
    <source>
        <dbReference type="EMBL" id="CAK0908434.1"/>
    </source>
</evidence>
<dbReference type="EMBL" id="CAUYUJ010022015">
    <property type="protein sequence ID" value="CAK0908434.1"/>
    <property type="molecule type" value="Genomic_DNA"/>
</dbReference>
<keyword evidence="2" id="KW-1133">Transmembrane helix</keyword>
<evidence type="ECO:0000256" key="3">
    <source>
        <dbReference type="SAM" id="SignalP"/>
    </source>
</evidence>
<evidence type="ECO:0000313" key="6">
    <source>
        <dbReference type="Proteomes" id="UP001189429"/>
    </source>
</evidence>
<keyword evidence="2" id="KW-0472">Membrane</keyword>
<dbReference type="SUPFAM" id="SSF46565">
    <property type="entry name" value="Chaperone J-domain"/>
    <property type="match status" value="1"/>
</dbReference>
<dbReference type="PANTHER" id="PTHR24075">
    <property type="entry name" value="SEC63 DOMAIN-CONTAINING"/>
    <property type="match status" value="1"/>
</dbReference>
<dbReference type="Gene3D" id="1.10.287.110">
    <property type="entry name" value="DnaJ domain"/>
    <property type="match status" value="1"/>
</dbReference>
<dbReference type="InterPro" id="IPR014756">
    <property type="entry name" value="Ig_E-set"/>
</dbReference>
<dbReference type="InterPro" id="IPR018253">
    <property type="entry name" value="DnaJ_domain_CS"/>
</dbReference>
<dbReference type="InterPro" id="IPR001623">
    <property type="entry name" value="DnaJ_domain"/>
</dbReference>
<feature type="region of interest" description="Disordered" evidence="1">
    <location>
        <begin position="485"/>
        <end position="507"/>
    </location>
</feature>
<feature type="domain" description="J" evidence="4">
    <location>
        <begin position="104"/>
        <end position="168"/>
    </location>
</feature>
<evidence type="ECO:0000259" key="4">
    <source>
        <dbReference type="PROSITE" id="PS50076"/>
    </source>
</evidence>
<dbReference type="PROSITE" id="PS00636">
    <property type="entry name" value="DNAJ_1"/>
    <property type="match status" value="1"/>
</dbReference>
<feature type="compositionally biased region" description="Acidic residues" evidence="1">
    <location>
        <begin position="494"/>
        <end position="507"/>
    </location>
</feature>
<dbReference type="PRINTS" id="PR00625">
    <property type="entry name" value="JDOMAIN"/>
</dbReference>
<evidence type="ECO:0000256" key="1">
    <source>
        <dbReference type="SAM" id="MobiDB-lite"/>
    </source>
</evidence>
<gene>
    <name evidence="5" type="ORF">PCOR1329_LOCUS83116</name>
</gene>
<dbReference type="SUPFAM" id="SSF81296">
    <property type="entry name" value="E set domains"/>
    <property type="match status" value="1"/>
</dbReference>
<dbReference type="Gene3D" id="2.60.40.150">
    <property type="entry name" value="C2 domain"/>
    <property type="match status" value="1"/>
</dbReference>
<protein>
    <recommendedName>
        <fullName evidence="4">J domain-containing protein</fullName>
    </recommendedName>
</protein>